<reference evidence="3 4" key="1">
    <citation type="submission" date="2020-03" db="EMBL/GenBank/DDBJ databases">
        <authorList>
            <person name="Sun Q."/>
        </authorList>
    </citation>
    <scope>NUCLEOTIDE SEQUENCE [LARGE SCALE GENOMIC DNA]</scope>
    <source>
        <strain evidence="3 4">JC162</strain>
    </source>
</reference>
<proteinExistence type="predicted"/>
<name>A0A848EFB5_9PROT</name>
<keyword evidence="1" id="KW-0175">Coiled coil</keyword>
<keyword evidence="2" id="KW-0472">Membrane</keyword>
<dbReference type="InterPro" id="IPR050445">
    <property type="entry name" value="Bact_polysacc_biosynth/exp"/>
</dbReference>
<dbReference type="GO" id="GO:0004713">
    <property type="term" value="F:protein tyrosine kinase activity"/>
    <property type="evidence" value="ECO:0007669"/>
    <property type="project" value="TreeGrafter"/>
</dbReference>
<evidence type="ECO:0000313" key="3">
    <source>
        <dbReference type="EMBL" id="NMJ42147.1"/>
    </source>
</evidence>
<evidence type="ECO:0000256" key="1">
    <source>
        <dbReference type="SAM" id="Coils"/>
    </source>
</evidence>
<evidence type="ECO:0000313" key="4">
    <source>
        <dbReference type="Proteomes" id="UP000548582"/>
    </source>
</evidence>
<feature type="transmembrane region" description="Helical" evidence="2">
    <location>
        <begin position="330"/>
        <end position="351"/>
    </location>
</feature>
<dbReference type="PANTHER" id="PTHR32309:SF13">
    <property type="entry name" value="FERRIC ENTEROBACTIN TRANSPORT PROTEIN FEPE"/>
    <property type="match status" value="1"/>
</dbReference>
<dbReference type="EMBL" id="JABBKX010000003">
    <property type="protein sequence ID" value="NMJ42147.1"/>
    <property type="molecule type" value="Genomic_DNA"/>
</dbReference>
<dbReference type="AlphaFoldDB" id="A0A848EFB5"/>
<dbReference type="Proteomes" id="UP000548582">
    <property type="component" value="Unassembled WGS sequence"/>
</dbReference>
<dbReference type="PANTHER" id="PTHR32309">
    <property type="entry name" value="TYROSINE-PROTEIN KINASE"/>
    <property type="match status" value="1"/>
</dbReference>
<sequence length="359" mass="39835">MIHPFTLWVLLPTAIVAAYFYLFAAPQYVSEARIVVRVRGETQHAMGANALASLMGATGSGASAGEASTLREYLTSHDAVMSLHDRLDIVSIWQRPEADYIARLHDTEPERLTKYYNSMVSASLDGSTGVLTLRVRSFRPEDSKAIAEALLAQAEDLVNRLSERQRGDQLRVARDEVAIAERRVADSREALARFREQQRDLDSQGTAVASQQQISAMEGALTVARAELRERSAFMRPDNPALQSTRNRIEALERQIEAERLRRTGGDGALVHQLASYDRLMLEREFADRQLASATTSLESARTDAQRQQVFVARVVEPNLAVYPLYPRKLIGVGSVFLGLAVAFGIAWLLIASMRDHAV</sequence>
<feature type="transmembrane region" description="Helical" evidence="2">
    <location>
        <begin position="6"/>
        <end position="24"/>
    </location>
</feature>
<protein>
    <submittedName>
        <fullName evidence="3">Capsule biosynthesis protein</fullName>
    </submittedName>
</protein>
<organism evidence="3 4">
    <name type="scientific">Neoroseomonas marina</name>
    <dbReference type="NCBI Taxonomy" id="1232220"/>
    <lineage>
        <taxon>Bacteria</taxon>
        <taxon>Pseudomonadati</taxon>
        <taxon>Pseudomonadota</taxon>
        <taxon>Alphaproteobacteria</taxon>
        <taxon>Acetobacterales</taxon>
        <taxon>Acetobacteraceae</taxon>
        <taxon>Neoroseomonas</taxon>
    </lineage>
</organism>
<keyword evidence="2" id="KW-0812">Transmembrane</keyword>
<comment type="caution">
    <text evidence="3">The sequence shown here is derived from an EMBL/GenBank/DDBJ whole genome shotgun (WGS) entry which is preliminary data.</text>
</comment>
<feature type="coiled-coil region" evidence="1">
    <location>
        <begin position="144"/>
        <end position="197"/>
    </location>
</feature>
<evidence type="ECO:0000256" key="2">
    <source>
        <dbReference type="SAM" id="Phobius"/>
    </source>
</evidence>
<accession>A0A848EFB5</accession>
<dbReference type="GO" id="GO:0005886">
    <property type="term" value="C:plasma membrane"/>
    <property type="evidence" value="ECO:0007669"/>
    <property type="project" value="TreeGrafter"/>
</dbReference>
<keyword evidence="4" id="KW-1185">Reference proteome</keyword>
<keyword evidence="2" id="KW-1133">Transmembrane helix</keyword>
<gene>
    <name evidence="3" type="ORF">GWK16_12905</name>
</gene>